<comment type="caution">
    <text evidence="1">The sequence shown here is derived from an EMBL/GenBank/DDBJ whole genome shotgun (WGS) entry which is preliminary data.</text>
</comment>
<gene>
    <name evidence="1" type="ORF">DERF_001693</name>
</gene>
<evidence type="ECO:0000313" key="1">
    <source>
        <dbReference type="EMBL" id="KAH9527686.1"/>
    </source>
</evidence>
<reference evidence="1" key="2">
    <citation type="journal article" date="2022" name="Res Sq">
        <title>Comparative Genomics Reveals Insights into the Divergent Evolution of Astigmatic Mites and Household Pest Adaptations.</title>
        <authorList>
            <person name="Xiong Q."/>
            <person name="Wan A.T.-Y."/>
            <person name="Liu X.-Y."/>
            <person name="Fung C.S.-H."/>
            <person name="Xiao X."/>
            <person name="Malainual N."/>
            <person name="Hou J."/>
            <person name="Wang L."/>
            <person name="Wang M."/>
            <person name="Yang K."/>
            <person name="Cui Y."/>
            <person name="Leung E."/>
            <person name="Nong W."/>
            <person name="Shin S.-K."/>
            <person name="Au S."/>
            <person name="Jeong K.Y."/>
            <person name="Chew F.T."/>
            <person name="Hui J."/>
            <person name="Leung T.F."/>
            <person name="Tungtrongchitr A."/>
            <person name="Zhong N."/>
            <person name="Liu Z."/>
            <person name="Tsui S."/>
        </authorList>
    </citation>
    <scope>NUCLEOTIDE SEQUENCE</scope>
    <source>
        <strain evidence="1">Derf</strain>
        <tissue evidence="1">Whole organism</tissue>
    </source>
</reference>
<proteinExistence type="predicted"/>
<evidence type="ECO:0000313" key="2">
    <source>
        <dbReference type="Proteomes" id="UP000790347"/>
    </source>
</evidence>
<reference evidence="1" key="1">
    <citation type="submission" date="2013-05" db="EMBL/GenBank/DDBJ databases">
        <authorList>
            <person name="Yim A.K.Y."/>
            <person name="Chan T.F."/>
            <person name="Ji K.M."/>
            <person name="Liu X.Y."/>
            <person name="Zhou J.W."/>
            <person name="Li R.Q."/>
            <person name="Yang K.Y."/>
            <person name="Li J."/>
            <person name="Li M."/>
            <person name="Law P.T.W."/>
            <person name="Wu Y.L."/>
            <person name="Cai Z.L."/>
            <person name="Qin H."/>
            <person name="Bao Y."/>
            <person name="Leung R.K.K."/>
            <person name="Ng P.K.S."/>
            <person name="Zou J."/>
            <person name="Zhong X.J."/>
            <person name="Ran P.X."/>
            <person name="Zhong N.S."/>
            <person name="Liu Z.G."/>
            <person name="Tsui S.K.W."/>
        </authorList>
    </citation>
    <scope>NUCLEOTIDE SEQUENCE</scope>
    <source>
        <strain evidence="1">Derf</strain>
        <tissue evidence="1">Whole organism</tissue>
    </source>
</reference>
<accession>A0A922I9Z0</accession>
<keyword evidence="2" id="KW-1185">Reference proteome</keyword>
<protein>
    <submittedName>
        <fullName evidence="1">Uncharacterized protein</fullName>
    </submittedName>
</protein>
<organism evidence="1 2">
    <name type="scientific">Dermatophagoides farinae</name>
    <name type="common">American house dust mite</name>
    <dbReference type="NCBI Taxonomy" id="6954"/>
    <lineage>
        <taxon>Eukaryota</taxon>
        <taxon>Metazoa</taxon>
        <taxon>Ecdysozoa</taxon>
        <taxon>Arthropoda</taxon>
        <taxon>Chelicerata</taxon>
        <taxon>Arachnida</taxon>
        <taxon>Acari</taxon>
        <taxon>Acariformes</taxon>
        <taxon>Sarcoptiformes</taxon>
        <taxon>Astigmata</taxon>
        <taxon>Psoroptidia</taxon>
        <taxon>Analgoidea</taxon>
        <taxon>Pyroglyphidae</taxon>
        <taxon>Dermatophagoidinae</taxon>
        <taxon>Dermatophagoides</taxon>
    </lineage>
</organism>
<dbReference type="EMBL" id="ASGP02000001">
    <property type="protein sequence ID" value="KAH9527686.1"/>
    <property type="molecule type" value="Genomic_DNA"/>
</dbReference>
<dbReference type="Proteomes" id="UP000790347">
    <property type="component" value="Unassembled WGS sequence"/>
</dbReference>
<name>A0A922I9Z0_DERFA</name>
<dbReference type="AlphaFoldDB" id="A0A922I9Z0"/>
<sequence>MNDNPSTTTSLTSKLQSLDSKKSADFLLDQLLKPKNPQDTDRFYSSWAANYEKVSENYNIVRVSAVK</sequence>